<evidence type="ECO:0000256" key="1">
    <source>
        <dbReference type="ARBA" id="ARBA00004623"/>
    </source>
</evidence>
<name>A0A6A6P3K5_9PEZI</name>
<dbReference type="InterPro" id="IPR045269">
    <property type="entry name" value="Atg1-like"/>
</dbReference>
<evidence type="ECO:0000313" key="9">
    <source>
        <dbReference type="EMBL" id="KAF2458053.1"/>
    </source>
</evidence>
<dbReference type="GO" id="GO:0010506">
    <property type="term" value="P:regulation of autophagy"/>
    <property type="evidence" value="ECO:0007669"/>
    <property type="project" value="InterPro"/>
</dbReference>
<dbReference type="SUPFAM" id="SSF49879">
    <property type="entry name" value="SMAD/FHA domain"/>
    <property type="match status" value="1"/>
</dbReference>
<dbReference type="OrthoDB" id="10252171at2759"/>
<keyword evidence="9" id="KW-0418">Kinase</keyword>
<evidence type="ECO:0000256" key="7">
    <source>
        <dbReference type="SAM" id="MobiDB-lite"/>
    </source>
</evidence>
<keyword evidence="2 6" id="KW-0547">Nucleotide-binding</keyword>
<organism evidence="9 10">
    <name type="scientific">Lineolata rhizophorae</name>
    <dbReference type="NCBI Taxonomy" id="578093"/>
    <lineage>
        <taxon>Eukaryota</taxon>
        <taxon>Fungi</taxon>
        <taxon>Dikarya</taxon>
        <taxon>Ascomycota</taxon>
        <taxon>Pezizomycotina</taxon>
        <taxon>Dothideomycetes</taxon>
        <taxon>Dothideomycetes incertae sedis</taxon>
        <taxon>Lineolatales</taxon>
        <taxon>Lineolataceae</taxon>
        <taxon>Lineolata</taxon>
    </lineage>
</organism>
<evidence type="ECO:0000256" key="2">
    <source>
        <dbReference type="ARBA" id="ARBA00022741"/>
    </source>
</evidence>
<dbReference type="CDD" id="cd00180">
    <property type="entry name" value="PKc"/>
    <property type="match status" value="1"/>
</dbReference>
<dbReference type="Gene3D" id="3.30.200.20">
    <property type="entry name" value="Phosphorylase Kinase, domain 1"/>
    <property type="match status" value="1"/>
</dbReference>
<dbReference type="InterPro" id="IPR017441">
    <property type="entry name" value="Protein_kinase_ATP_BS"/>
</dbReference>
<dbReference type="SMART" id="SM00220">
    <property type="entry name" value="S_TKc"/>
    <property type="match status" value="1"/>
</dbReference>
<protein>
    <recommendedName>
        <fullName evidence="5">Autophagy-related protein 1</fullName>
    </recommendedName>
</protein>
<feature type="compositionally biased region" description="Polar residues" evidence="7">
    <location>
        <begin position="565"/>
        <end position="576"/>
    </location>
</feature>
<reference evidence="9" key="1">
    <citation type="journal article" date="2020" name="Stud. Mycol.">
        <title>101 Dothideomycetes genomes: a test case for predicting lifestyles and emergence of pathogens.</title>
        <authorList>
            <person name="Haridas S."/>
            <person name="Albert R."/>
            <person name="Binder M."/>
            <person name="Bloem J."/>
            <person name="Labutti K."/>
            <person name="Salamov A."/>
            <person name="Andreopoulos B."/>
            <person name="Baker S."/>
            <person name="Barry K."/>
            <person name="Bills G."/>
            <person name="Bluhm B."/>
            <person name="Cannon C."/>
            <person name="Castanera R."/>
            <person name="Culley D."/>
            <person name="Daum C."/>
            <person name="Ezra D."/>
            <person name="Gonzalez J."/>
            <person name="Henrissat B."/>
            <person name="Kuo A."/>
            <person name="Liang C."/>
            <person name="Lipzen A."/>
            <person name="Lutzoni F."/>
            <person name="Magnuson J."/>
            <person name="Mondo S."/>
            <person name="Nolan M."/>
            <person name="Ohm R."/>
            <person name="Pangilinan J."/>
            <person name="Park H.-J."/>
            <person name="Ramirez L."/>
            <person name="Alfaro M."/>
            <person name="Sun H."/>
            <person name="Tritt A."/>
            <person name="Yoshinaga Y."/>
            <person name="Zwiers L.-H."/>
            <person name="Turgeon B."/>
            <person name="Goodwin S."/>
            <person name="Spatafora J."/>
            <person name="Crous P."/>
            <person name="Grigoriev I."/>
        </authorList>
    </citation>
    <scope>NUCLEOTIDE SEQUENCE</scope>
    <source>
        <strain evidence="9">ATCC 16933</strain>
    </source>
</reference>
<dbReference type="PROSITE" id="PS50011">
    <property type="entry name" value="PROTEIN_KINASE_DOM"/>
    <property type="match status" value="1"/>
</dbReference>
<dbReference type="InterPro" id="IPR011009">
    <property type="entry name" value="Kinase-like_dom_sf"/>
</dbReference>
<keyword evidence="4" id="KW-0072">Autophagy</keyword>
<dbReference type="GO" id="GO:0006914">
    <property type="term" value="P:autophagy"/>
    <property type="evidence" value="ECO:0007669"/>
    <property type="project" value="UniProtKB-KW"/>
</dbReference>
<dbReference type="Pfam" id="PF00069">
    <property type="entry name" value="Pkinase"/>
    <property type="match status" value="1"/>
</dbReference>
<dbReference type="InterPro" id="IPR000719">
    <property type="entry name" value="Prot_kinase_dom"/>
</dbReference>
<dbReference type="PANTHER" id="PTHR24348">
    <property type="entry name" value="SERINE/THREONINE-PROTEIN KINASE UNC-51-RELATED"/>
    <property type="match status" value="1"/>
</dbReference>
<dbReference type="PROSITE" id="PS00107">
    <property type="entry name" value="PROTEIN_KINASE_ATP"/>
    <property type="match status" value="1"/>
</dbReference>
<gene>
    <name evidence="9" type="ORF">BDY21DRAFT_371551</name>
</gene>
<evidence type="ECO:0000256" key="5">
    <source>
        <dbReference type="ARBA" id="ARBA00030237"/>
    </source>
</evidence>
<dbReference type="Proteomes" id="UP000799766">
    <property type="component" value="Unassembled WGS sequence"/>
</dbReference>
<dbReference type="InterPro" id="IPR008271">
    <property type="entry name" value="Ser/Thr_kinase_AS"/>
</dbReference>
<dbReference type="GO" id="GO:0005524">
    <property type="term" value="F:ATP binding"/>
    <property type="evidence" value="ECO:0007669"/>
    <property type="project" value="UniProtKB-UniRule"/>
</dbReference>
<proteinExistence type="predicted"/>
<dbReference type="InterPro" id="IPR008984">
    <property type="entry name" value="SMAD_FHA_dom_sf"/>
</dbReference>
<feature type="domain" description="Protein kinase" evidence="8">
    <location>
        <begin position="238"/>
        <end position="515"/>
    </location>
</feature>
<sequence>MSVTEVVDDRDVFAFLVPEEENAIAAFALKQNKSRFVKYDSSDVAVENIIDSREPTPPPQSSSKEKDKKTDLIVLRFNDELTDPSEGIQLGTHSQSDVFLGLRGTRGVSAHQCTIAVDDNLWVWLHDYESTYGTGVGYDGVLGDEVRCQDSWILAYAPGVKAPWEEIIVNVSGLQFQVIFPNHAAASPAYVANLRAFRNRCKDAMMAFNLTLNKGSRVSTMVPSQPRMPRKPNRPPLYIGNSLIGKGSFGEVRRVIKVCDGLLYAMKRFFPPKAVQETDGAKKRNEMMTTADARGKKRKRDDSTWRDWLDGVKNEYDLMKDNPHPNVMRVLDFQEGPNDPFVVMPYYRRGSLEDYGPVSKDHCVVILLQLLRGLGHLHQRGVVHRDLKLANLLVGEPFQIVIADFGLSKFDEGGQFTTFCGTLETADVWSAAVIMVELYLNGLPSLPNTKPYRKTGSAWHKWNEEWCKLLLRKVDEEGEKDDQLINLLRHMLEPDPQKRLSADECLEKGCQNGLFRTLRAGEYVPAAKSAFLLDQGQGGDGKPTPTQQRHPASGKSPRPTPLPVTVSSSENGNASTVKPPRRRQRTMGGDGDGRGQSMPSWSLTVGPGHSDSDGEFGLANDEPGEHAMPSRRRQRIKITQWFIQKFK</sequence>
<accession>A0A6A6P3K5</accession>
<keyword evidence="3 6" id="KW-0067">ATP-binding</keyword>
<evidence type="ECO:0000256" key="6">
    <source>
        <dbReference type="PROSITE-ProRule" id="PRU10141"/>
    </source>
</evidence>
<evidence type="ECO:0000256" key="4">
    <source>
        <dbReference type="ARBA" id="ARBA00023006"/>
    </source>
</evidence>
<feature type="region of interest" description="Disordered" evidence="7">
    <location>
        <begin position="533"/>
        <end position="634"/>
    </location>
</feature>
<evidence type="ECO:0000313" key="10">
    <source>
        <dbReference type="Proteomes" id="UP000799766"/>
    </source>
</evidence>
<dbReference type="EMBL" id="MU001679">
    <property type="protein sequence ID" value="KAF2458053.1"/>
    <property type="molecule type" value="Genomic_DNA"/>
</dbReference>
<keyword evidence="9" id="KW-0808">Transferase</keyword>
<evidence type="ECO:0000259" key="8">
    <source>
        <dbReference type="PROSITE" id="PS50011"/>
    </source>
</evidence>
<keyword evidence="10" id="KW-1185">Reference proteome</keyword>
<comment type="subcellular location">
    <subcellularLocation>
        <location evidence="1">Preautophagosomal structure membrane</location>
        <topology evidence="1">Peripheral membrane protein</topology>
    </subcellularLocation>
</comment>
<dbReference type="PROSITE" id="PS00108">
    <property type="entry name" value="PROTEIN_KINASE_ST"/>
    <property type="match status" value="1"/>
</dbReference>
<dbReference type="GO" id="GO:0034045">
    <property type="term" value="C:phagophore assembly site membrane"/>
    <property type="evidence" value="ECO:0007669"/>
    <property type="project" value="UniProtKB-SubCell"/>
</dbReference>
<dbReference type="GO" id="GO:0004674">
    <property type="term" value="F:protein serine/threonine kinase activity"/>
    <property type="evidence" value="ECO:0007669"/>
    <property type="project" value="InterPro"/>
</dbReference>
<evidence type="ECO:0000256" key="3">
    <source>
        <dbReference type="ARBA" id="ARBA00022840"/>
    </source>
</evidence>
<dbReference type="SUPFAM" id="SSF56112">
    <property type="entry name" value="Protein kinase-like (PK-like)"/>
    <property type="match status" value="1"/>
</dbReference>
<feature type="binding site" evidence="6">
    <location>
        <position position="267"/>
    </location>
    <ligand>
        <name>ATP</name>
        <dbReference type="ChEBI" id="CHEBI:30616"/>
    </ligand>
</feature>
<dbReference type="Gene3D" id="1.10.510.10">
    <property type="entry name" value="Transferase(Phosphotransferase) domain 1"/>
    <property type="match status" value="1"/>
</dbReference>
<dbReference type="AlphaFoldDB" id="A0A6A6P3K5"/>